<dbReference type="AlphaFoldDB" id="A0A370G999"/>
<comment type="caution">
    <text evidence="1">The sequence shown here is derived from an EMBL/GenBank/DDBJ whole genome shotgun (WGS) entry which is preliminary data.</text>
</comment>
<accession>A0A370G999</accession>
<keyword evidence="2" id="KW-1185">Reference proteome</keyword>
<evidence type="ECO:0000313" key="2">
    <source>
        <dbReference type="Proteomes" id="UP000255326"/>
    </source>
</evidence>
<protein>
    <submittedName>
        <fullName evidence="1">Uncharacterized protein</fullName>
    </submittedName>
</protein>
<name>A0A370G999_9BACI</name>
<proteinExistence type="predicted"/>
<organism evidence="1 2">
    <name type="scientific">Falsibacillus pallidus</name>
    <dbReference type="NCBI Taxonomy" id="493781"/>
    <lineage>
        <taxon>Bacteria</taxon>
        <taxon>Bacillati</taxon>
        <taxon>Bacillota</taxon>
        <taxon>Bacilli</taxon>
        <taxon>Bacillales</taxon>
        <taxon>Bacillaceae</taxon>
        <taxon>Falsibacillus</taxon>
    </lineage>
</organism>
<dbReference type="EMBL" id="QQAY01000016">
    <property type="protein sequence ID" value="RDI39044.1"/>
    <property type="molecule type" value="Genomic_DNA"/>
</dbReference>
<gene>
    <name evidence="1" type="ORF">DFR59_11683</name>
</gene>
<evidence type="ECO:0000313" key="1">
    <source>
        <dbReference type="EMBL" id="RDI39044.1"/>
    </source>
</evidence>
<reference evidence="1 2" key="1">
    <citation type="submission" date="2018-07" db="EMBL/GenBank/DDBJ databases">
        <title>Genomic Encyclopedia of Type Strains, Phase IV (KMG-IV): sequencing the most valuable type-strain genomes for metagenomic binning, comparative biology and taxonomic classification.</title>
        <authorList>
            <person name="Goeker M."/>
        </authorList>
    </citation>
    <scope>NUCLEOTIDE SEQUENCE [LARGE SCALE GENOMIC DNA]</scope>
    <source>
        <strain evidence="1 2">DSM 25281</strain>
    </source>
</reference>
<dbReference type="Proteomes" id="UP000255326">
    <property type="component" value="Unassembled WGS sequence"/>
</dbReference>
<sequence length="44" mass="4715">MALEPSECSVMGKGKETTLSICQAAAWIFGKSKRPAKITSSEQN</sequence>